<accession>A0A1H2CMA9</accession>
<dbReference type="AlphaFoldDB" id="A0A1H2CMA9"/>
<dbReference type="EMBL" id="LT629758">
    <property type="protein sequence ID" value="SDT71675.1"/>
    <property type="molecule type" value="Genomic_DNA"/>
</dbReference>
<feature type="transmembrane region" description="Helical" evidence="1">
    <location>
        <begin position="73"/>
        <end position="92"/>
    </location>
</feature>
<feature type="transmembrane region" description="Helical" evidence="1">
    <location>
        <begin position="147"/>
        <end position="164"/>
    </location>
</feature>
<feature type="transmembrane region" description="Helical" evidence="1">
    <location>
        <begin position="184"/>
        <end position="207"/>
    </location>
</feature>
<keyword evidence="1" id="KW-1133">Transmembrane helix</keyword>
<evidence type="ECO:0000313" key="4">
    <source>
        <dbReference type="Proteomes" id="UP000198688"/>
    </source>
</evidence>
<evidence type="ECO:0000256" key="1">
    <source>
        <dbReference type="SAM" id="Phobius"/>
    </source>
</evidence>
<evidence type="ECO:0000256" key="2">
    <source>
        <dbReference type="SAM" id="SignalP"/>
    </source>
</evidence>
<sequence>MINLTVRRPAARNPRILAAAFALGLLAFAADAFDPAAPAGQVLTALISSGLAWGLAAFLAGRRAADHRSAVHGATVLLISATLVYYLLILVVSRRWSGGYLADGSSADLYGLRSLAIMTAAWLVASLIAGPMLGLLGHRTRTTQTTGSALAAGIACGLLSGQGWQEIAAAPPWVFLAAAADGEVAPGFLAAKLIQVILPLAIGAWLAHVQRLWRAWPTLLIAMISTAALTALLWQLLRVAANRFG</sequence>
<keyword evidence="1" id="KW-0812">Transmembrane</keyword>
<feature type="chain" id="PRO_5039148664" evidence="2">
    <location>
        <begin position="33"/>
        <end position="245"/>
    </location>
</feature>
<feature type="transmembrane region" description="Helical" evidence="1">
    <location>
        <begin position="112"/>
        <end position="135"/>
    </location>
</feature>
<organism evidence="3 4">
    <name type="scientific">Actinoplanes derwentensis</name>
    <dbReference type="NCBI Taxonomy" id="113562"/>
    <lineage>
        <taxon>Bacteria</taxon>
        <taxon>Bacillati</taxon>
        <taxon>Actinomycetota</taxon>
        <taxon>Actinomycetes</taxon>
        <taxon>Micromonosporales</taxon>
        <taxon>Micromonosporaceae</taxon>
        <taxon>Actinoplanes</taxon>
    </lineage>
</organism>
<reference evidence="3 4" key="1">
    <citation type="submission" date="2016-10" db="EMBL/GenBank/DDBJ databases">
        <authorList>
            <person name="de Groot N.N."/>
        </authorList>
    </citation>
    <scope>NUCLEOTIDE SEQUENCE [LARGE SCALE GENOMIC DNA]</scope>
    <source>
        <strain evidence="3 4">DSM 43941</strain>
    </source>
</reference>
<dbReference type="OrthoDB" id="3366077at2"/>
<keyword evidence="4" id="KW-1185">Reference proteome</keyword>
<dbReference type="RefSeq" id="WP_092549004.1">
    <property type="nucleotide sequence ID" value="NZ_BOMJ01000029.1"/>
</dbReference>
<feature type="transmembrane region" description="Helical" evidence="1">
    <location>
        <begin position="219"/>
        <end position="237"/>
    </location>
</feature>
<keyword evidence="1" id="KW-0472">Membrane</keyword>
<evidence type="ECO:0000313" key="3">
    <source>
        <dbReference type="EMBL" id="SDT71675.1"/>
    </source>
</evidence>
<gene>
    <name evidence="3" type="ORF">SAMN04489716_6225</name>
</gene>
<keyword evidence="2" id="KW-0732">Signal</keyword>
<feature type="transmembrane region" description="Helical" evidence="1">
    <location>
        <begin position="42"/>
        <end position="61"/>
    </location>
</feature>
<feature type="signal peptide" evidence="2">
    <location>
        <begin position="1"/>
        <end position="32"/>
    </location>
</feature>
<proteinExistence type="predicted"/>
<protein>
    <submittedName>
        <fullName evidence="3">Uncharacterized protein</fullName>
    </submittedName>
</protein>
<dbReference type="STRING" id="113562.SAMN04489716_6225"/>
<name>A0A1H2CMA9_9ACTN</name>
<dbReference type="Proteomes" id="UP000198688">
    <property type="component" value="Chromosome I"/>
</dbReference>